<dbReference type="InterPro" id="IPR058783">
    <property type="entry name" value="IREH1/IRE-like_N"/>
</dbReference>
<feature type="region of interest" description="Disordered" evidence="14">
    <location>
        <begin position="125"/>
        <end position="169"/>
    </location>
</feature>
<comment type="catalytic activity">
    <reaction evidence="12">
        <text>L-threonyl-[protein] + ATP = O-phospho-L-threonyl-[protein] + ADP + H(+)</text>
        <dbReference type="Rhea" id="RHEA:46608"/>
        <dbReference type="Rhea" id="RHEA-COMP:11060"/>
        <dbReference type="Rhea" id="RHEA-COMP:11605"/>
        <dbReference type="ChEBI" id="CHEBI:15378"/>
        <dbReference type="ChEBI" id="CHEBI:30013"/>
        <dbReference type="ChEBI" id="CHEBI:30616"/>
        <dbReference type="ChEBI" id="CHEBI:61977"/>
        <dbReference type="ChEBI" id="CHEBI:456216"/>
        <dbReference type="EC" id="2.7.11.1"/>
    </reaction>
</comment>
<dbReference type="CDD" id="cd05579">
    <property type="entry name" value="STKc_MAST_like"/>
    <property type="match status" value="1"/>
</dbReference>
<dbReference type="GO" id="GO:0008270">
    <property type="term" value="F:zinc ion binding"/>
    <property type="evidence" value="ECO:0007669"/>
    <property type="project" value="UniProtKB-KW"/>
</dbReference>
<dbReference type="InterPro" id="IPR011009">
    <property type="entry name" value="Kinase-like_dom_sf"/>
</dbReference>
<accession>A0A8K0MTU6</accession>
<dbReference type="GO" id="GO:0035556">
    <property type="term" value="P:intracellular signal transduction"/>
    <property type="evidence" value="ECO:0007669"/>
    <property type="project" value="TreeGrafter"/>
</dbReference>
<dbReference type="Pfam" id="PF26031">
    <property type="entry name" value="IREH1"/>
    <property type="match status" value="2"/>
</dbReference>
<dbReference type="GO" id="GO:0004674">
    <property type="term" value="F:protein serine/threonine kinase activity"/>
    <property type="evidence" value="ECO:0007669"/>
    <property type="project" value="UniProtKB-KW"/>
</dbReference>
<evidence type="ECO:0000256" key="8">
    <source>
        <dbReference type="ARBA" id="ARBA00022771"/>
    </source>
</evidence>
<evidence type="ECO:0000256" key="5">
    <source>
        <dbReference type="ARBA" id="ARBA00022679"/>
    </source>
</evidence>
<keyword evidence="5" id="KW-0808">Transferase</keyword>
<evidence type="ECO:0000256" key="11">
    <source>
        <dbReference type="ARBA" id="ARBA00022840"/>
    </source>
</evidence>
<protein>
    <recommendedName>
        <fullName evidence="2">non-specific serine/threonine protein kinase</fullName>
        <ecNumber evidence="2">2.7.11.1</ecNumber>
    </recommendedName>
</protein>
<dbReference type="PANTHER" id="PTHR24356:SF354">
    <property type="entry name" value="SERINE_THREONINE PROTEIN KINASE IRE4-RELATED"/>
    <property type="match status" value="1"/>
</dbReference>
<evidence type="ECO:0000256" key="7">
    <source>
        <dbReference type="ARBA" id="ARBA00022741"/>
    </source>
</evidence>
<dbReference type="GO" id="GO:0005524">
    <property type="term" value="F:ATP binding"/>
    <property type="evidence" value="ECO:0007669"/>
    <property type="project" value="UniProtKB-KW"/>
</dbReference>
<evidence type="ECO:0000259" key="15">
    <source>
        <dbReference type="PROSITE" id="PS50011"/>
    </source>
</evidence>
<feature type="compositionally biased region" description="Basic and acidic residues" evidence="14">
    <location>
        <begin position="70"/>
        <end position="80"/>
    </location>
</feature>
<evidence type="ECO:0000256" key="2">
    <source>
        <dbReference type="ARBA" id="ARBA00012513"/>
    </source>
</evidence>
<feature type="compositionally biased region" description="Low complexity" evidence="14">
    <location>
        <begin position="141"/>
        <end position="153"/>
    </location>
</feature>
<keyword evidence="7" id="KW-0547">Nucleotide-binding</keyword>
<dbReference type="EC" id="2.7.11.1" evidence="2"/>
<evidence type="ECO:0000256" key="10">
    <source>
        <dbReference type="ARBA" id="ARBA00022833"/>
    </source>
</evidence>
<comment type="similarity">
    <text evidence="1">Belongs to the protein kinase superfamily. AGC Ser/Thr protein kinase family.</text>
</comment>
<keyword evidence="6" id="KW-0479">Metal-binding</keyword>
<evidence type="ECO:0000256" key="9">
    <source>
        <dbReference type="ARBA" id="ARBA00022777"/>
    </source>
</evidence>
<evidence type="ECO:0000256" key="6">
    <source>
        <dbReference type="ARBA" id="ARBA00022723"/>
    </source>
</evidence>
<dbReference type="PANTHER" id="PTHR24356">
    <property type="entry name" value="SERINE/THREONINE-PROTEIN KINASE"/>
    <property type="match status" value="1"/>
</dbReference>
<feature type="region of interest" description="Disordered" evidence="14">
    <location>
        <begin position="1052"/>
        <end position="1074"/>
    </location>
</feature>
<evidence type="ECO:0000256" key="14">
    <source>
        <dbReference type="SAM" id="MobiDB-lite"/>
    </source>
</evidence>
<evidence type="ECO:0000313" key="17">
    <source>
        <dbReference type="EMBL" id="KAG1326396.1"/>
    </source>
</evidence>
<dbReference type="FunFam" id="3.30.200.20:FF:000147">
    <property type="entry name" value="probable serine/threonine protein kinase IREH1"/>
    <property type="match status" value="1"/>
</dbReference>
<reference evidence="17" key="1">
    <citation type="journal article" date="2017" name="Gigascience">
        <title>The genome draft of coconut (Cocos nucifera).</title>
        <authorList>
            <person name="Xiao Y."/>
            <person name="Xu P."/>
            <person name="Fan H."/>
            <person name="Baudouin L."/>
            <person name="Xia W."/>
            <person name="Bocs S."/>
            <person name="Xu J."/>
            <person name="Li Q."/>
            <person name="Guo A."/>
            <person name="Zhou L."/>
            <person name="Li J."/>
            <person name="Wu Y."/>
            <person name="Ma Z."/>
            <person name="Armero A."/>
            <person name="Issali A.E."/>
            <person name="Liu N."/>
            <person name="Peng M."/>
            <person name="Yang Y."/>
        </authorList>
    </citation>
    <scope>NUCLEOTIDE SEQUENCE</scope>
    <source>
        <tissue evidence="17">Spear leaf of Hainan Tall coconut</tissue>
    </source>
</reference>
<keyword evidence="10" id="KW-0862">Zinc</keyword>
<reference evidence="17" key="2">
    <citation type="submission" date="2019-07" db="EMBL/GenBank/DDBJ databases">
        <authorList>
            <person name="Yang Y."/>
            <person name="Bocs S."/>
            <person name="Baudouin L."/>
        </authorList>
    </citation>
    <scope>NUCLEOTIDE SEQUENCE</scope>
    <source>
        <tissue evidence="17">Spear leaf of Hainan Tall coconut</tissue>
    </source>
</reference>
<dbReference type="Gene3D" id="3.30.200.20">
    <property type="entry name" value="Phosphorylase Kinase, domain 1"/>
    <property type="match status" value="1"/>
</dbReference>
<feature type="compositionally biased region" description="Polar residues" evidence="14">
    <location>
        <begin position="1059"/>
        <end position="1069"/>
    </location>
</feature>
<dbReference type="InterPro" id="IPR008271">
    <property type="entry name" value="Ser/Thr_kinase_AS"/>
</dbReference>
<feature type="compositionally biased region" description="Polar residues" evidence="14">
    <location>
        <begin position="87"/>
        <end position="101"/>
    </location>
</feature>
<evidence type="ECO:0000256" key="4">
    <source>
        <dbReference type="ARBA" id="ARBA00022553"/>
    </source>
</evidence>
<keyword evidence="3 17" id="KW-0723">Serine/threonine-protein kinase</keyword>
<keyword evidence="4" id="KW-0597">Phosphoprotein</keyword>
<proteinExistence type="inferred from homology"/>
<evidence type="ECO:0000256" key="1">
    <source>
        <dbReference type="ARBA" id="ARBA00009903"/>
    </source>
</evidence>
<comment type="caution">
    <text evidence="17">The sequence shown here is derived from an EMBL/GenBank/DDBJ whole genome shotgun (WGS) entry which is preliminary data.</text>
</comment>
<dbReference type="PROSITE" id="PS50011">
    <property type="entry name" value="PROTEIN_KINASE_DOM"/>
    <property type="match status" value="1"/>
</dbReference>
<dbReference type="SMART" id="SM00220">
    <property type="entry name" value="S_TKc"/>
    <property type="match status" value="1"/>
</dbReference>
<evidence type="ECO:0000259" key="16">
    <source>
        <dbReference type="PROSITE" id="PS51285"/>
    </source>
</evidence>
<keyword evidence="11" id="KW-0067">ATP-binding</keyword>
<feature type="domain" description="AGC-kinase C-terminal" evidence="16">
    <location>
        <begin position="1511"/>
        <end position="1577"/>
    </location>
</feature>
<dbReference type="InterPro" id="IPR000719">
    <property type="entry name" value="Prot_kinase_dom"/>
</dbReference>
<feature type="compositionally biased region" description="Low complexity" evidence="14">
    <location>
        <begin position="1562"/>
        <end position="1577"/>
    </location>
</feature>
<dbReference type="PROSITE" id="PS51285">
    <property type="entry name" value="AGC_KINASE_CTER"/>
    <property type="match status" value="1"/>
</dbReference>
<keyword evidence="8" id="KW-0863">Zinc-finger</keyword>
<dbReference type="InterPro" id="IPR050236">
    <property type="entry name" value="Ser_Thr_kinase_AGC"/>
</dbReference>
<feature type="compositionally biased region" description="Gly residues" evidence="14">
    <location>
        <begin position="1"/>
        <end position="10"/>
    </location>
</feature>
<feature type="region of interest" description="Disordered" evidence="14">
    <location>
        <begin position="1"/>
        <end position="45"/>
    </location>
</feature>
<dbReference type="EMBL" id="CM017872">
    <property type="protein sequence ID" value="KAG1326396.1"/>
    <property type="molecule type" value="Genomic_DNA"/>
</dbReference>
<organism evidence="17 18">
    <name type="scientific">Cocos nucifera</name>
    <name type="common">Coconut palm</name>
    <dbReference type="NCBI Taxonomy" id="13894"/>
    <lineage>
        <taxon>Eukaryota</taxon>
        <taxon>Viridiplantae</taxon>
        <taxon>Streptophyta</taxon>
        <taxon>Embryophyta</taxon>
        <taxon>Tracheophyta</taxon>
        <taxon>Spermatophyta</taxon>
        <taxon>Magnoliopsida</taxon>
        <taxon>Liliopsida</taxon>
        <taxon>Arecaceae</taxon>
        <taxon>Arecoideae</taxon>
        <taxon>Cocoseae</taxon>
        <taxon>Attaleinae</taxon>
        <taxon>Cocos</taxon>
    </lineage>
</organism>
<dbReference type="InterPro" id="IPR000961">
    <property type="entry name" value="AGC-kinase_C"/>
</dbReference>
<dbReference type="Proteomes" id="UP000797356">
    <property type="component" value="Chromosome 1"/>
</dbReference>
<comment type="catalytic activity">
    <reaction evidence="13">
        <text>L-seryl-[protein] + ATP = O-phospho-L-seryl-[protein] + ADP + H(+)</text>
        <dbReference type="Rhea" id="RHEA:17989"/>
        <dbReference type="Rhea" id="RHEA-COMP:9863"/>
        <dbReference type="Rhea" id="RHEA-COMP:11604"/>
        <dbReference type="ChEBI" id="CHEBI:15378"/>
        <dbReference type="ChEBI" id="CHEBI:29999"/>
        <dbReference type="ChEBI" id="CHEBI:30616"/>
        <dbReference type="ChEBI" id="CHEBI:83421"/>
        <dbReference type="ChEBI" id="CHEBI:456216"/>
        <dbReference type="EC" id="2.7.11.1"/>
    </reaction>
</comment>
<feature type="region of interest" description="Disordered" evidence="14">
    <location>
        <begin position="1551"/>
        <end position="1577"/>
    </location>
</feature>
<dbReference type="Gene3D" id="1.10.510.10">
    <property type="entry name" value="Transferase(Phosphotransferase) domain 1"/>
    <property type="match status" value="2"/>
</dbReference>
<dbReference type="Pfam" id="PF00069">
    <property type="entry name" value="Pkinase"/>
    <property type="match status" value="2"/>
</dbReference>
<keyword evidence="18" id="KW-1185">Reference proteome</keyword>
<evidence type="ECO:0000256" key="3">
    <source>
        <dbReference type="ARBA" id="ARBA00022527"/>
    </source>
</evidence>
<dbReference type="OrthoDB" id="162894at2759"/>
<dbReference type="PROSITE" id="PS00108">
    <property type="entry name" value="PROTEIN_KINASE_ST"/>
    <property type="match status" value="1"/>
</dbReference>
<evidence type="ECO:0000313" key="18">
    <source>
        <dbReference type="Proteomes" id="UP000797356"/>
    </source>
</evidence>
<keyword evidence="9 17" id="KW-0418">Kinase</keyword>
<feature type="domain" description="Protein kinase" evidence="15">
    <location>
        <begin position="1086"/>
        <end position="1510"/>
    </location>
</feature>
<name>A0A8K0MTU6_COCNU</name>
<evidence type="ECO:0000256" key="13">
    <source>
        <dbReference type="ARBA" id="ARBA00048679"/>
    </source>
</evidence>
<feature type="region of interest" description="Disordered" evidence="14">
    <location>
        <begin position="59"/>
        <end position="105"/>
    </location>
</feature>
<sequence>MAEGNPGGIPSGLNRIRTRRAPSEDLSSSGGDDSPAPTVEGVGGCVPASRGAARLFARNKAAGVGNPWVDDGKVSRDGKKSGRWFSSYLSTKDSGKASSRTHNPEVNRALAKLLKKKKNIAAAKYSVDQRDLPGRQSIPESSSAKKASKGQKSFSHELGPRGGIRPDNLRARSYSDLRELLGSLHSKFDAAKEAVNAELAAFAREMDALEKDSVSEVQEIAEDLLILSRQCIGMTSSQFREYCERIVQDLANRRQKCQVGIVKQLITRMLFILTRCTRLLQFQKDSGQMNEDSLDRFKQCLERVPAVEMKWISKHDHADLGLDSLVKHPSEEHSEICTHTSQRFTVESDACSFSSPVSIKVLPSSHEDVVSQHHGLDGSLPEELLCKSSCDSLQEREECSEGLDTVICRICEENVPASHLESHSYICAYADKCDLEGFDVDERLLKIAEILEQIVESYNQSNRASCSSPEISRVQSANSVMGSECHSPRVQEWHSKGMEGMFEDLHEMDTACIDDSHVAASNNLKILLAMKIGACRRTSSNGSMTPGSSTTTPRSSHFDLYWLEHNNPSEHENVNQELLGSLHSKFDAAKEAVNAELAAFAREMDALEKDSVSEVQEIAEDLLILSRQCIGMTSSQFREYCERIVQDLANRRQKCQVGIVKQLITRMLFILTRCTRLLQFQKDSGQMNEDSLDRFKQCLERVPAVEMKWISKHDHADLGLDSLVKHPSEEHSEICTHTSQRFTVESDACSFSSPVSIKVLPSSHEDVVSQHHGLDGSLPEELLCKSSCDSLQEREECSEGLDTVICRICEENVPASHLESHSYICAYADKCDLEGFDVDERLLKIAEILEQIVESYNQSNRASCSSPEISRVQSANSVMGSECHSPRVQEWHSKGMEGMFEDLHEMDTACIDDSHVAASNNLKILLAMKIGACRRTSSNGSMTPGSSTTTPRSSHFDLYWLEHNNPSEHENVNQMNEMADIARKVASCDLANEGASELLNNCLHEILEILQHSQLKALIIDTFGSRIKKLLREKFLLAIELRDKKRFKSVVQPEEIRDPSTSNAAQCTTPAPLHPMHKERTSIDDFDIIKPISRGAFGKVFLARKRTTGDLFAIKVLKKLDMIRKNDVERILAERNILITVRNPFVVRFFYSFTCRDNLYLVMEYLNGGDLYSLLRKVGCLEEDVARIYVAELVLALEYLHSLGIIHRDLKPDNILIARDGHIKLTDFGLSKIGLINSAMDLSASGTTDFILLDAQHQHAFCANPHQRVKRSRRSAVGTPDYLAPEILLGTAHGYAADWWSVGIILFEFITGIPPFTARLPEISRAGMVPILLFWNPDTYIGSSFMLEWYGAMDLSASGTTDFILLDAQHQHAFCANPHQRVKRSRRSAVGTPDYLAPEILLGTAHGYAADWWSVGIILFEFITGIPPFTARLPEMIFENILNRKIPWPHVPDDISYEAKDLIDRKIPWPHVPDDISYEAKDLIDRLLVQDPDLRLGANGASEVKAHPFFKEINWDNFFSQKAAFIPNPDSADDTSYFMSRYSQSSCQIPVNRDSSDCMSVETSSSPETGPETSGWL</sequence>
<dbReference type="FunFam" id="1.10.510.10:FF:000446">
    <property type="entry name" value="Microtubule associated serine/threonine kinase 2"/>
    <property type="match status" value="1"/>
</dbReference>
<gene>
    <name evidence="17" type="ORF">COCNU_01G003300</name>
</gene>
<dbReference type="SUPFAM" id="SSF56112">
    <property type="entry name" value="Protein kinase-like (PK-like)"/>
    <property type="match status" value="2"/>
</dbReference>
<evidence type="ECO:0000256" key="12">
    <source>
        <dbReference type="ARBA" id="ARBA00047899"/>
    </source>
</evidence>